<dbReference type="SUPFAM" id="SSF54427">
    <property type="entry name" value="NTF2-like"/>
    <property type="match status" value="1"/>
</dbReference>
<evidence type="ECO:0000259" key="1">
    <source>
        <dbReference type="Pfam" id="PF12680"/>
    </source>
</evidence>
<gene>
    <name evidence="2" type="ORF">B4N89_35285</name>
</gene>
<feature type="domain" description="SnoaL-like" evidence="1">
    <location>
        <begin position="12"/>
        <end position="123"/>
    </location>
</feature>
<dbReference type="AlphaFoldDB" id="A0A1T3NR08"/>
<evidence type="ECO:0000313" key="3">
    <source>
        <dbReference type="Proteomes" id="UP000190037"/>
    </source>
</evidence>
<dbReference type="InterPro" id="IPR037401">
    <property type="entry name" value="SnoaL-like"/>
</dbReference>
<comment type="caution">
    <text evidence="2">The sequence shown here is derived from an EMBL/GenBank/DDBJ whole genome shotgun (WGS) entry which is preliminary data.</text>
</comment>
<keyword evidence="3" id="KW-1185">Reference proteome</keyword>
<sequence>MSEFKSTAEVIAQFNDAFTKHDPTLIEGLVGEGCVMVTVQPAPDGTRYEGLEACETFWKELAADPNVAFQPEEVYVFDDRAVIKWRVTFTPGEVNEVFGESHAGSTTVAGVNLMQVRDGRIVEGLGYSKTP</sequence>
<proteinExistence type="predicted"/>
<reference evidence="2 3" key="1">
    <citation type="submission" date="2017-03" db="EMBL/GenBank/DDBJ databases">
        <title>Draft genome sequence of Streptomyces scabrisporus NF3, endophyte isolated from Amphipterygium adstringens.</title>
        <authorList>
            <person name="Vazquez M."/>
            <person name="Ceapa C.D."/>
            <person name="Rodriguez Luna D."/>
            <person name="Sanchez Esquivel S."/>
        </authorList>
    </citation>
    <scope>NUCLEOTIDE SEQUENCE [LARGE SCALE GENOMIC DNA]</scope>
    <source>
        <strain evidence="2 3">NF3</strain>
    </source>
</reference>
<protein>
    <submittedName>
        <fullName evidence="2">DUF4440 domain-containing protein</fullName>
    </submittedName>
</protein>
<evidence type="ECO:0000313" key="2">
    <source>
        <dbReference type="EMBL" id="OPC79317.1"/>
    </source>
</evidence>
<dbReference type="STRING" id="159449.B4N89_35285"/>
<dbReference type="Pfam" id="PF12680">
    <property type="entry name" value="SnoaL_2"/>
    <property type="match status" value="1"/>
</dbReference>
<dbReference type="OrthoDB" id="5185819at2"/>
<dbReference type="RefSeq" id="WP_078980533.1">
    <property type="nucleotide sequence ID" value="NZ_MWQN01000002.1"/>
</dbReference>
<dbReference type="Gene3D" id="3.10.450.50">
    <property type="match status" value="1"/>
</dbReference>
<organism evidence="2 3">
    <name type="scientific">Embleya scabrispora</name>
    <dbReference type="NCBI Taxonomy" id="159449"/>
    <lineage>
        <taxon>Bacteria</taxon>
        <taxon>Bacillati</taxon>
        <taxon>Actinomycetota</taxon>
        <taxon>Actinomycetes</taxon>
        <taxon>Kitasatosporales</taxon>
        <taxon>Streptomycetaceae</taxon>
        <taxon>Embleya</taxon>
    </lineage>
</organism>
<dbReference type="Proteomes" id="UP000190037">
    <property type="component" value="Unassembled WGS sequence"/>
</dbReference>
<accession>A0A1T3NR08</accession>
<name>A0A1T3NR08_9ACTN</name>
<dbReference type="EMBL" id="MWQN01000002">
    <property type="protein sequence ID" value="OPC79317.1"/>
    <property type="molecule type" value="Genomic_DNA"/>
</dbReference>
<dbReference type="InterPro" id="IPR032710">
    <property type="entry name" value="NTF2-like_dom_sf"/>
</dbReference>